<evidence type="ECO:0000313" key="1">
    <source>
        <dbReference type="EMBL" id="KAH9677603.1"/>
    </source>
</evidence>
<gene>
    <name evidence="1" type="ORF">KPL71_025425</name>
</gene>
<evidence type="ECO:0000313" key="2">
    <source>
        <dbReference type="Proteomes" id="UP000829398"/>
    </source>
</evidence>
<protein>
    <submittedName>
        <fullName evidence="1">UDP-N-acetylmuramate--L-alanine ligase</fullName>
    </submittedName>
</protein>
<dbReference type="Proteomes" id="UP000829398">
    <property type="component" value="Chromosome 9"/>
</dbReference>
<name>A0ACB8HS53_CITSI</name>
<dbReference type="EMBL" id="CM039178">
    <property type="protein sequence ID" value="KAH9677603.1"/>
    <property type="molecule type" value="Genomic_DNA"/>
</dbReference>
<reference evidence="2" key="1">
    <citation type="journal article" date="2023" name="Hortic. Res.">
        <title>A chromosome-level phased genome enabling allele-level studies in sweet orange: a case study on citrus Huanglongbing tolerance.</title>
        <authorList>
            <person name="Wu B."/>
            <person name="Yu Q."/>
            <person name="Deng Z."/>
            <person name="Duan Y."/>
            <person name="Luo F."/>
            <person name="Gmitter F. Jr."/>
        </authorList>
    </citation>
    <scope>NUCLEOTIDE SEQUENCE [LARGE SCALE GENOMIC DNA]</scope>
    <source>
        <strain evidence="2">cv. Valencia</strain>
    </source>
</reference>
<proteinExistence type="predicted"/>
<keyword evidence="1" id="KW-0436">Ligase</keyword>
<comment type="caution">
    <text evidence="1">The sequence shown here is derived from an EMBL/GenBank/DDBJ whole genome shotgun (WGS) entry which is preliminary data.</text>
</comment>
<sequence>MGKLVASVSNSLHSPGSFLEKIETYFFGNIPLSFKSNRTAPSILLFMKKKNSVSVLTNCTFKRNEECIVDFKNRKGWIHFVGIGGSGLSALAKLALKQGFEVSGSDLVWSSYMEGLLEAGANLHIGHSVSNIQGNDGSRFPNAVVASSAIPQDNVEILHAKSVGVPIYKRDYWLAKLTEKYNLIAVSGSHGKSTTASMLAYVLKAMGDDLTAIVGAHVPQFPDGSIFYGGGKNFVLEADEYDGCFLGLSPSVAVVTNLDWEHVDIFEDEDAVKSIFRRFLKQIRVGGHLVICGDSQGARSLLDQIKQDTGLKYSGGVVSNQSSDLWGQGHDYKIITYGFSSFNDWYAESVCPNVQGGSDYILCERGRPLAQISLQIPGVHNVLNSLAVIATVLTLIGDKRQSHESIACLKLPLSKFMGVSRRFDLIGTIYGCHIYDDFAHHPTEVRAVLQAARQRFPNKALIAVFQPHTYSRLVVLKDDFANALSEADQVVVSAVYAARETNDWNINGKDLAASIIGPPSEYIPCLGNVVDKLALQILRDPHPEIVILTLGAGDVTTVGPKLLHELQTRSQDARH</sequence>
<organism evidence="1 2">
    <name type="scientific">Citrus sinensis</name>
    <name type="common">Sweet orange</name>
    <name type="synonym">Citrus aurantium var. sinensis</name>
    <dbReference type="NCBI Taxonomy" id="2711"/>
    <lineage>
        <taxon>Eukaryota</taxon>
        <taxon>Viridiplantae</taxon>
        <taxon>Streptophyta</taxon>
        <taxon>Embryophyta</taxon>
        <taxon>Tracheophyta</taxon>
        <taxon>Spermatophyta</taxon>
        <taxon>Magnoliopsida</taxon>
        <taxon>eudicotyledons</taxon>
        <taxon>Gunneridae</taxon>
        <taxon>Pentapetalae</taxon>
        <taxon>rosids</taxon>
        <taxon>malvids</taxon>
        <taxon>Sapindales</taxon>
        <taxon>Rutaceae</taxon>
        <taxon>Aurantioideae</taxon>
        <taxon>Citrus</taxon>
    </lineage>
</organism>
<accession>A0ACB8HS53</accession>
<keyword evidence="2" id="KW-1185">Reference proteome</keyword>